<dbReference type="Pfam" id="PF02128">
    <property type="entry name" value="Peptidase_M36"/>
    <property type="match status" value="2"/>
</dbReference>
<evidence type="ECO:0000313" key="14">
    <source>
        <dbReference type="Proteomes" id="UP000054477"/>
    </source>
</evidence>
<comment type="subcellular location">
    <subcellularLocation>
        <location evidence="1 12">Secreted</location>
    </subcellularLocation>
</comment>
<evidence type="ECO:0000256" key="1">
    <source>
        <dbReference type="ARBA" id="ARBA00004613"/>
    </source>
</evidence>
<evidence type="ECO:0000256" key="12">
    <source>
        <dbReference type="RuleBase" id="RU364017"/>
    </source>
</evidence>
<feature type="binding site" evidence="11">
    <location>
        <position position="68"/>
    </location>
    <ligand>
        <name>Zn(2+)</name>
        <dbReference type="ChEBI" id="CHEBI:29105"/>
        <note>catalytic</note>
    </ligand>
</feature>
<dbReference type="GO" id="GO:0005615">
    <property type="term" value="C:extracellular space"/>
    <property type="evidence" value="ECO:0007669"/>
    <property type="project" value="InterPro"/>
</dbReference>
<comment type="cofactor">
    <cofactor evidence="11">
        <name>Zn(2+)</name>
        <dbReference type="ChEBI" id="CHEBI:29105"/>
    </cofactor>
    <text evidence="11">Binds 1 zinc ion per subunit.</text>
</comment>
<dbReference type="EC" id="3.4.24.-" evidence="12"/>
<evidence type="ECO:0000256" key="2">
    <source>
        <dbReference type="ARBA" id="ARBA00006006"/>
    </source>
</evidence>
<protein>
    <recommendedName>
        <fullName evidence="12">Extracellular metalloproteinase</fullName>
        <ecNumber evidence="12">3.4.24.-</ecNumber>
    </recommendedName>
    <alternativeName>
        <fullName evidence="12">Fungalysin</fullName>
    </alternativeName>
</protein>
<keyword evidence="7 11" id="KW-0862">Zinc</keyword>
<proteinExistence type="inferred from homology"/>
<accession>A0A0C9Y248</accession>
<feature type="active site" evidence="10">
    <location>
        <position position="65"/>
    </location>
</feature>
<dbReference type="GO" id="GO:0008270">
    <property type="term" value="F:zinc ion binding"/>
    <property type="evidence" value="ECO:0007669"/>
    <property type="project" value="InterPro"/>
</dbReference>
<keyword evidence="4 12" id="KW-0645">Protease</keyword>
<evidence type="ECO:0000256" key="11">
    <source>
        <dbReference type="PIRSR" id="PIRSR601842-2"/>
    </source>
</evidence>
<dbReference type="InterPro" id="IPR027268">
    <property type="entry name" value="Peptidase_M4/M1_CTD_sf"/>
</dbReference>
<evidence type="ECO:0000256" key="4">
    <source>
        <dbReference type="ARBA" id="ARBA00022670"/>
    </source>
</evidence>
<dbReference type="SUPFAM" id="SSF55486">
    <property type="entry name" value="Metalloproteases ('zincins'), catalytic domain"/>
    <property type="match status" value="1"/>
</dbReference>
<evidence type="ECO:0000256" key="7">
    <source>
        <dbReference type="ARBA" id="ARBA00022833"/>
    </source>
</evidence>
<dbReference type="PRINTS" id="PR00999">
    <property type="entry name" value="FUNGALYSIN"/>
</dbReference>
<keyword evidence="14" id="KW-1185">Reference proteome</keyword>
<evidence type="ECO:0000256" key="8">
    <source>
        <dbReference type="ARBA" id="ARBA00023049"/>
    </source>
</evidence>
<dbReference type="EMBL" id="KN838596">
    <property type="protein sequence ID" value="KIK02143.1"/>
    <property type="molecule type" value="Genomic_DNA"/>
</dbReference>
<dbReference type="PANTHER" id="PTHR33478">
    <property type="entry name" value="EXTRACELLULAR METALLOPROTEINASE MEP"/>
    <property type="match status" value="1"/>
</dbReference>
<keyword evidence="9 12" id="KW-0865">Zymogen</keyword>
<dbReference type="OrthoDB" id="3227768at2759"/>
<sequence>MLAYRPQGGAGNDRVLISLQDLSGANNATFAPPLCGQSGQCRMYIWTMTTPNRDGSLENEIIVHEMTHGIANRMTGGGTGRCLQTTEVGGMGEGWPDAFAEFQESATITDYIMGAYVYKPAGIRNYPYTTNPYSSIASLNEVHIRFSTTAATNPDGPGGNIVFLHLFIDALALQPCDPTFVSAREAWIQTDKNRYNGANKFLLWEAFASLGLGVNANNYRGFYLYYRSAQHVEALIHT</sequence>
<keyword evidence="8 12" id="KW-0482">Metalloprotease</keyword>
<comment type="similarity">
    <text evidence="2 12">Belongs to the peptidase M36 family.</text>
</comment>
<organism evidence="13 14">
    <name type="scientific">Laccaria amethystina LaAM-08-1</name>
    <dbReference type="NCBI Taxonomy" id="1095629"/>
    <lineage>
        <taxon>Eukaryota</taxon>
        <taxon>Fungi</taxon>
        <taxon>Dikarya</taxon>
        <taxon>Basidiomycota</taxon>
        <taxon>Agaricomycotina</taxon>
        <taxon>Agaricomycetes</taxon>
        <taxon>Agaricomycetidae</taxon>
        <taxon>Agaricales</taxon>
        <taxon>Agaricineae</taxon>
        <taxon>Hydnangiaceae</taxon>
        <taxon>Laccaria</taxon>
    </lineage>
</organism>
<dbReference type="Gene3D" id="1.10.390.10">
    <property type="entry name" value="Neutral Protease Domain 2"/>
    <property type="match status" value="2"/>
</dbReference>
<gene>
    <name evidence="13" type="ORF">K443DRAFT_131974</name>
</gene>
<evidence type="ECO:0000256" key="3">
    <source>
        <dbReference type="ARBA" id="ARBA00022525"/>
    </source>
</evidence>
<dbReference type="Proteomes" id="UP000054477">
    <property type="component" value="Unassembled WGS sequence"/>
</dbReference>
<dbReference type="Gene3D" id="3.10.170.10">
    <property type="match status" value="1"/>
</dbReference>
<dbReference type="PANTHER" id="PTHR33478:SF1">
    <property type="entry name" value="EXTRACELLULAR METALLOPROTEINASE MEP"/>
    <property type="match status" value="1"/>
</dbReference>
<keyword evidence="5 11" id="KW-0479">Metal-binding</keyword>
<reference evidence="14" key="2">
    <citation type="submission" date="2015-01" db="EMBL/GenBank/DDBJ databases">
        <title>Evolutionary Origins and Diversification of the Mycorrhizal Mutualists.</title>
        <authorList>
            <consortium name="DOE Joint Genome Institute"/>
            <consortium name="Mycorrhizal Genomics Consortium"/>
            <person name="Kohler A."/>
            <person name="Kuo A."/>
            <person name="Nagy L.G."/>
            <person name="Floudas D."/>
            <person name="Copeland A."/>
            <person name="Barry K.W."/>
            <person name="Cichocki N."/>
            <person name="Veneault-Fourrey C."/>
            <person name="LaButti K."/>
            <person name="Lindquist E.A."/>
            <person name="Lipzen A."/>
            <person name="Lundell T."/>
            <person name="Morin E."/>
            <person name="Murat C."/>
            <person name="Riley R."/>
            <person name="Ohm R."/>
            <person name="Sun H."/>
            <person name="Tunlid A."/>
            <person name="Henrissat B."/>
            <person name="Grigoriev I.V."/>
            <person name="Hibbett D.S."/>
            <person name="Martin F."/>
        </authorList>
    </citation>
    <scope>NUCLEOTIDE SEQUENCE [LARGE SCALE GENOMIC DNA]</scope>
    <source>
        <strain evidence="14">LaAM-08-1</strain>
    </source>
</reference>
<evidence type="ECO:0000313" key="13">
    <source>
        <dbReference type="EMBL" id="KIK02143.1"/>
    </source>
</evidence>
<dbReference type="AlphaFoldDB" id="A0A0C9Y248"/>
<reference evidence="13 14" key="1">
    <citation type="submission" date="2014-04" db="EMBL/GenBank/DDBJ databases">
        <authorList>
            <consortium name="DOE Joint Genome Institute"/>
            <person name="Kuo A."/>
            <person name="Kohler A."/>
            <person name="Nagy L.G."/>
            <person name="Floudas D."/>
            <person name="Copeland A."/>
            <person name="Barry K.W."/>
            <person name="Cichocki N."/>
            <person name="Veneault-Fourrey C."/>
            <person name="LaButti K."/>
            <person name="Lindquist E.A."/>
            <person name="Lipzen A."/>
            <person name="Lundell T."/>
            <person name="Morin E."/>
            <person name="Murat C."/>
            <person name="Sun H."/>
            <person name="Tunlid A."/>
            <person name="Henrissat B."/>
            <person name="Grigoriev I.V."/>
            <person name="Hibbett D.S."/>
            <person name="Martin F."/>
            <person name="Nordberg H.P."/>
            <person name="Cantor M.N."/>
            <person name="Hua S.X."/>
        </authorList>
    </citation>
    <scope>NUCLEOTIDE SEQUENCE [LARGE SCALE GENOMIC DNA]</scope>
    <source>
        <strain evidence="13 14">LaAM-08-1</strain>
    </source>
</reference>
<dbReference type="HOGENOM" id="CLU_012703_0_0_1"/>
<evidence type="ECO:0000256" key="6">
    <source>
        <dbReference type="ARBA" id="ARBA00022801"/>
    </source>
</evidence>
<evidence type="ECO:0000256" key="9">
    <source>
        <dbReference type="ARBA" id="ARBA00023145"/>
    </source>
</evidence>
<dbReference type="InterPro" id="IPR001842">
    <property type="entry name" value="Peptidase_M36"/>
</dbReference>
<evidence type="ECO:0000256" key="10">
    <source>
        <dbReference type="PIRSR" id="PIRSR601842-1"/>
    </source>
</evidence>
<feature type="binding site" evidence="11">
    <location>
        <position position="93"/>
    </location>
    <ligand>
        <name>Zn(2+)</name>
        <dbReference type="ChEBI" id="CHEBI:29105"/>
        <note>catalytic</note>
    </ligand>
</feature>
<dbReference type="GO" id="GO:0004222">
    <property type="term" value="F:metalloendopeptidase activity"/>
    <property type="evidence" value="ECO:0007669"/>
    <property type="project" value="InterPro"/>
</dbReference>
<evidence type="ECO:0000256" key="5">
    <source>
        <dbReference type="ARBA" id="ARBA00022723"/>
    </source>
</evidence>
<keyword evidence="3 12" id="KW-0964">Secreted</keyword>
<name>A0A0C9Y248_9AGAR</name>
<feature type="binding site" evidence="11">
    <location>
        <position position="64"/>
    </location>
    <ligand>
        <name>Zn(2+)</name>
        <dbReference type="ChEBI" id="CHEBI:29105"/>
        <note>catalytic</note>
    </ligand>
</feature>
<dbReference type="InterPro" id="IPR050371">
    <property type="entry name" value="Fungal_virulence_M36"/>
</dbReference>
<dbReference type="GO" id="GO:0006508">
    <property type="term" value="P:proteolysis"/>
    <property type="evidence" value="ECO:0007669"/>
    <property type="project" value="UniProtKB-KW"/>
</dbReference>
<keyword evidence="6 12" id="KW-0378">Hydrolase</keyword>